<dbReference type="GO" id="GO:0046872">
    <property type="term" value="F:metal ion binding"/>
    <property type="evidence" value="ECO:0007669"/>
    <property type="project" value="UniProtKB-KW"/>
</dbReference>
<evidence type="ECO:0000256" key="7">
    <source>
        <dbReference type="ARBA" id="ARBA00022806"/>
    </source>
</evidence>
<keyword evidence="12" id="KW-0234">DNA repair</keyword>
<dbReference type="GO" id="GO:0005524">
    <property type="term" value="F:ATP binding"/>
    <property type="evidence" value="ECO:0007669"/>
    <property type="project" value="UniProtKB-KW"/>
</dbReference>
<dbReference type="PANTHER" id="PTHR11472:SF34">
    <property type="entry name" value="REGULATOR OF TELOMERE ELONGATION HELICASE 1"/>
    <property type="match status" value="1"/>
</dbReference>
<keyword evidence="4" id="KW-0547">Nucleotide-binding</keyword>
<dbReference type="InterPro" id="IPR014013">
    <property type="entry name" value="Helic_SF1/SF2_ATP-bd_DinG/Rad3"/>
</dbReference>
<dbReference type="Pfam" id="PF00270">
    <property type="entry name" value="DEAD"/>
    <property type="match status" value="1"/>
</dbReference>
<dbReference type="SMART" id="SM00488">
    <property type="entry name" value="DEXDc2"/>
    <property type="match status" value="1"/>
</dbReference>
<dbReference type="EMBL" id="BDEC01000040">
    <property type="protein sequence ID" value="GBD68321.1"/>
    <property type="molecule type" value="Genomic_DNA"/>
</dbReference>
<feature type="domain" description="Helicase C-terminal" evidence="18">
    <location>
        <begin position="593"/>
        <end position="781"/>
    </location>
</feature>
<dbReference type="InterPro" id="IPR045028">
    <property type="entry name" value="DinG/Rad3-like"/>
</dbReference>
<dbReference type="PANTHER" id="PTHR11472">
    <property type="entry name" value="DNA REPAIR DEAD HELICASE RAD3/XP-D SUBFAMILY MEMBER"/>
    <property type="match status" value="1"/>
</dbReference>
<evidence type="ECO:0000256" key="3">
    <source>
        <dbReference type="ARBA" id="ARBA00022723"/>
    </source>
</evidence>
<dbReference type="InterPro" id="IPR001650">
    <property type="entry name" value="Helicase_C-like"/>
</dbReference>
<keyword evidence="11" id="KW-0238">DNA-binding</keyword>
<comment type="similarity">
    <text evidence="14">Belongs to the helicase family. DinG subfamily.</text>
</comment>
<evidence type="ECO:0000256" key="2">
    <source>
        <dbReference type="ARBA" id="ARBA00022485"/>
    </source>
</evidence>
<feature type="domain" description="Helicase ATP-binding" evidence="17">
    <location>
        <begin position="186"/>
        <end position="429"/>
    </location>
</feature>
<keyword evidence="7" id="KW-0347">Helicase</keyword>
<evidence type="ECO:0000256" key="13">
    <source>
        <dbReference type="ARBA" id="ARBA00023235"/>
    </source>
</evidence>
<dbReference type="SMART" id="SM00487">
    <property type="entry name" value="DEXDc"/>
    <property type="match status" value="1"/>
</dbReference>
<dbReference type="GO" id="GO:0043139">
    <property type="term" value="F:5'-3' DNA helicase activity"/>
    <property type="evidence" value="ECO:0007669"/>
    <property type="project" value="UniProtKB-EC"/>
</dbReference>
<dbReference type="Gene3D" id="1.10.30.20">
    <property type="entry name" value="Bacterial XPD DNA helicase, FeS cluster domain"/>
    <property type="match status" value="1"/>
</dbReference>
<dbReference type="Gene3D" id="3.40.50.300">
    <property type="entry name" value="P-loop containing nucleotide triphosphate hydrolases"/>
    <property type="match status" value="2"/>
</dbReference>
<dbReference type="SMART" id="SM00491">
    <property type="entry name" value="HELICc2"/>
    <property type="match status" value="1"/>
</dbReference>
<keyword evidence="6" id="KW-0378">Hydrolase</keyword>
<comment type="cofactor">
    <cofactor evidence="1">
        <name>[4Fe-4S] cluster</name>
        <dbReference type="ChEBI" id="CHEBI:49883"/>
    </cofactor>
</comment>
<keyword evidence="2" id="KW-0004">4Fe-4S</keyword>
<dbReference type="Gene3D" id="1.10.275.40">
    <property type="match status" value="1"/>
</dbReference>
<dbReference type="Pfam" id="PF06733">
    <property type="entry name" value="DEAD_2"/>
    <property type="match status" value="1"/>
</dbReference>
<dbReference type="InterPro" id="IPR006555">
    <property type="entry name" value="ATP-dep_Helicase_C"/>
</dbReference>
<evidence type="ECO:0000313" key="19">
    <source>
        <dbReference type="EMBL" id="GBD68321.1"/>
    </source>
</evidence>
<dbReference type="InterPro" id="IPR010614">
    <property type="entry name" value="RAD3-like_helicase_DEAD"/>
</dbReference>
<keyword evidence="20" id="KW-1185">Reference proteome</keyword>
<accession>A0A2H6CTL1</accession>
<comment type="catalytic activity">
    <reaction evidence="16">
        <text>ATP + H2O = ADP + phosphate + H(+)</text>
        <dbReference type="Rhea" id="RHEA:13065"/>
        <dbReference type="ChEBI" id="CHEBI:15377"/>
        <dbReference type="ChEBI" id="CHEBI:15378"/>
        <dbReference type="ChEBI" id="CHEBI:30616"/>
        <dbReference type="ChEBI" id="CHEBI:43474"/>
        <dbReference type="ChEBI" id="CHEBI:456216"/>
        <dbReference type="EC" id="5.6.2.3"/>
    </reaction>
</comment>
<dbReference type="PROSITE" id="PS51193">
    <property type="entry name" value="HELICASE_ATP_BIND_2"/>
    <property type="match status" value="1"/>
</dbReference>
<evidence type="ECO:0000256" key="16">
    <source>
        <dbReference type="ARBA" id="ARBA00048954"/>
    </source>
</evidence>
<dbReference type="Gene3D" id="3.90.320.10">
    <property type="match status" value="1"/>
</dbReference>
<dbReference type="PROSITE" id="PS51194">
    <property type="entry name" value="HELICASE_CTER"/>
    <property type="match status" value="1"/>
</dbReference>
<dbReference type="EC" id="5.6.2.3" evidence="15"/>
<gene>
    <name evidence="19" type="ORF">TEHN7118_1127</name>
</gene>
<evidence type="ECO:0000256" key="15">
    <source>
        <dbReference type="ARBA" id="ARBA00044969"/>
    </source>
</evidence>
<dbReference type="GO" id="GO:0016818">
    <property type="term" value="F:hydrolase activity, acting on acid anhydrides, in phosphorus-containing anhydrides"/>
    <property type="evidence" value="ECO:0007669"/>
    <property type="project" value="InterPro"/>
</dbReference>
<keyword evidence="5" id="KW-0227">DNA damage</keyword>
<dbReference type="InterPro" id="IPR042493">
    <property type="entry name" value="XPD_DNA_FeS"/>
</dbReference>
<proteinExistence type="inferred from homology"/>
<organism evidence="19 20">
    <name type="scientific">Tetragenococcus halophilus subsp. halophilus</name>
    <dbReference type="NCBI Taxonomy" id="1513897"/>
    <lineage>
        <taxon>Bacteria</taxon>
        <taxon>Bacillati</taxon>
        <taxon>Bacillota</taxon>
        <taxon>Bacilli</taxon>
        <taxon>Lactobacillales</taxon>
        <taxon>Enterococcaceae</taxon>
        <taxon>Tetragenococcus</taxon>
    </lineage>
</organism>
<evidence type="ECO:0000256" key="4">
    <source>
        <dbReference type="ARBA" id="ARBA00022741"/>
    </source>
</evidence>
<evidence type="ECO:0000256" key="9">
    <source>
        <dbReference type="ARBA" id="ARBA00023004"/>
    </source>
</evidence>
<dbReference type="GO" id="GO:0051539">
    <property type="term" value="F:4 iron, 4 sulfur cluster binding"/>
    <property type="evidence" value="ECO:0007669"/>
    <property type="project" value="UniProtKB-KW"/>
</dbReference>
<dbReference type="AlphaFoldDB" id="A0A2H6CTL1"/>
<protein>
    <recommendedName>
        <fullName evidence="15">DNA 5'-3' helicase</fullName>
        <ecNumber evidence="15">5.6.2.3</ecNumber>
    </recommendedName>
</protein>
<dbReference type="InterPro" id="IPR011604">
    <property type="entry name" value="PDDEXK-like_dom_sf"/>
</dbReference>
<dbReference type="GO" id="GO:0003677">
    <property type="term" value="F:DNA binding"/>
    <property type="evidence" value="ECO:0007669"/>
    <property type="project" value="UniProtKB-KW"/>
</dbReference>
<dbReference type="Pfam" id="PF13307">
    <property type="entry name" value="Helicase_C_2"/>
    <property type="match status" value="1"/>
</dbReference>
<keyword evidence="10" id="KW-0411">Iron-sulfur</keyword>
<evidence type="ECO:0000256" key="14">
    <source>
        <dbReference type="ARBA" id="ARBA00038058"/>
    </source>
</evidence>
<evidence type="ECO:0000256" key="10">
    <source>
        <dbReference type="ARBA" id="ARBA00023014"/>
    </source>
</evidence>
<dbReference type="InterPro" id="IPR011545">
    <property type="entry name" value="DEAD/DEAH_box_helicase_dom"/>
</dbReference>
<sequence length="788" mass="92243">MEEGGNMFSEKISVRHLVEFILRRGNLSSQKNSNHTAQEGAKIHRKLQKAAGENYQKEVFLKEEITVENDKIIVEGRADGIFQENEEWIIDEIKTSEVQFEELEDDQIEIYFYQAMVYAYIYSLQNHLTNIQVQLTYYQTIEEETVQRRRSYEWSFLKDFFDKLIKEYHKWLVFQEEWREQRNKTLQQMAFPYQNFRSGQRELAAAAYKTLRTQQELFVEAPTGIGKTISTLFPAFKALGEDRANRIFYLTAKTITRQVAEDTLTVLADKGAQIKSVTITAKDKIRFPEEQEGNPDDSPYSIGYYDRINEALWDILHHENQMTRSVIENYAKKHVVSPFEFSLDISLFCDVIIGDYNYLFDPTVYLRRFFEDNSEEYYFLIDEAHNLVNRSREMYSASIHRQSFNSVFKSFSKNDKKILKSLEKIDQEFAAIEETAQESGWTFHHQKGQADTLLKLLFRFSELVKEWLAANEGNPQEEKILDLYFDVLRFLKISDFYDETYETTIEIMYHDLKIRQFCMSPAPFLADTLNKGKASLLFSASLTPLPYYQEVLGGNREALRYRLASPFPEKNQQVFIADYIQTTYKKRNNSYQSIAQAIAEAVSAQRGNYLVFFPSYKYLDDCYQIFREQFPEIDTVVQDTQMNEKEREDFLAKFVEKPTQSLVGFCVLGGVFSEGIDLKASRLVGSIIVGVGLPQMNHEQELIKEYFDEKEGKGFAYAYQLPGMNKVLQAAGRVIRDSTDKGIVLLLDQRFTTKPYRQLFPAHWQNTKICHNLEQLKQGMESFWQEVE</sequence>
<evidence type="ECO:0000256" key="11">
    <source>
        <dbReference type="ARBA" id="ARBA00023125"/>
    </source>
</evidence>
<evidence type="ECO:0000256" key="6">
    <source>
        <dbReference type="ARBA" id="ARBA00022801"/>
    </source>
</evidence>
<evidence type="ECO:0000259" key="17">
    <source>
        <dbReference type="PROSITE" id="PS51193"/>
    </source>
</evidence>
<dbReference type="InterPro" id="IPR014001">
    <property type="entry name" value="Helicase_ATP-bd"/>
</dbReference>
<keyword evidence="3" id="KW-0479">Metal-binding</keyword>
<evidence type="ECO:0000259" key="18">
    <source>
        <dbReference type="PROSITE" id="PS51194"/>
    </source>
</evidence>
<comment type="caution">
    <text evidence="19">The sequence shown here is derived from an EMBL/GenBank/DDBJ whole genome shotgun (WGS) entry which is preliminary data.</text>
</comment>
<dbReference type="InterPro" id="IPR027417">
    <property type="entry name" value="P-loop_NTPase"/>
</dbReference>
<evidence type="ECO:0000313" key="20">
    <source>
        <dbReference type="Proteomes" id="UP000236214"/>
    </source>
</evidence>
<evidence type="ECO:0000256" key="5">
    <source>
        <dbReference type="ARBA" id="ARBA00022763"/>
    </source>
</evidence>
<evidence type="ECO:0000256" key="12">
    <source>
        <dbReference type="ARBA" id="ARBA00023204"/>
    </source>
</evidence>
<dbReference type="Proteomes" id="UP000236214">
    <property type="component" value="Unassembled WGS sequence"/>
</dbReference>
<evidence type="ECO:0000256" key="8">
    <source>
        <dbReference type="ARBA" id="ARBA00022840"/>
    </source>
</evidence>
<dbReference type="GO" id="GO:0006281">
    <property type="term" value="P:DNA repair"/>
    <property type="evidence" value="ECO:0007669"/>
    <property type="project" value="UniProtKB-KW"/>
</dbReference>
<reference evidence="19 20" key="1">
    <citation type="submission" date="2016-05" db="EMBL/GenBank/DDBJ databases">
        <title>Whole genome sequencing of Tetragenococcus halophilus subsp. halophilus NISL 7118.</title>
        <authorList>
            <person name="Shiwa Y."/>
            <person name="Nishimura I."/>
            <person name="Yoshikawa H."/>
            <person name="Koyama Y."/>
            <person name="Oguma T."/>
        </authorList>
    </citation>
    <scope>NUCLEOTIDE SEQUENCE [LARGE SCALE GENOMIC DNA]</scope>
    <source>
        <strain evidence="19 20">NISL 7118</strain>
    </source>
</reference>
<keyword evidence="9" id="KW-0408">Iron</keyword>
<name>A0A2H6CTL1_TETHA</name>
<dbReference type="SUPFAM" id="SSF52540">
    <property type="entry name" value="P-loop containing nucleoside triphosphate hydrolases"/>
    <property type="match status" value="1"/>
</dbReference>
<keyword evidence="8" id="KW-0067">ATP-binding</keyword>
<dbReference type="InterPro" id="IPR006554">
    <property type="entry name" value="Helicase-like_DEXD_c2"/>
</dbReference>
<keyword evidence="13" id="KW-0413">Isomerase</keyword>
<evidence type="ECO:0000256" key="1">
    <source>
        <dbReference type="ARBA" id="ARBA00001966"/>
    </source>
</evidence>